<evidence type="ECO:0000256" key="4">
    <source>
        <dbReference type="ARBA" id="ARBA00023163"/>
    </source>
</evidence>
<evidence type="ECO:0000256" key="1">
    <source>
        <dbReference type="ARBA" id="ARBA00011046"/>
    </source>
</evidence>
<evidence type="ECO:0000313" key="6">
    <source>
        <dbReference type="Proteomes" id="UP000589085"/>
    </source>
</evidence>
<dbReference type="AlphaFoldDB" id="A0A7W4NNW7"/>
<protein>
    <submittedName>
        <fullName evidence="5">BlaI/MecI/CopY family transcriptional regulator</fullName>
    </submittedName>
</protein>
<accession>A0A7W4NNW7</accession>
<dbReference type="Pfam" id="PF03965">
    <property type="entry name" value="Penicillinase_R"/>
    <property type="match status" value="1"/>
</dbReference>
<dbReference type="InterPro" id="IPR036388">
    <property type="entry name" value="WH-like_DNA-bd_sf"/>
</dbReference>
<dbReference type="PIRSF" id="PIRSF019455">
    <property type="entry name" value="CopR_AtkY"/>
    <property type="match status" value="1"/>
</dbReference>
<dbReference type="SUPFAM" id="SSF46785">
    <property type="entry name" value="Winged helix' DNA-binding domain"/>
    <property type="match status" value="1"/>
</dbReference>
<gene>
    <name evidence="5" type="ORF">HLH48_00870</name>
</gene>
<dbReference type="EMBL" id="JABEQJ010000001">
    <property type="protein sequence ID" value="MBB2158743.1"/>
    <property type="molecule type" value="Genomic_DNA"/>
</dbReference>
<keyword evidence="4" id="KW-0804">Transcription</keyword>
<reference evidence="5 6" key="1">
    <citation type="submission" date="2020-04" db="EMBL/GenBank/DDBJ databases">
        <title>Description of novel Gluconacetobacter.</title>
        <authorList>
            <person name="Sombolestani A."/>
        </authorList>
    </citation>
    <scope>NUCLEOTIDE SEQUENCE [LARGE SCALE GENOMIC DNA]</scope>
    <source>
        <strain evidence="5 6">LMG 19747</strain>
    </source>
</reference>
<dbReference type="InterPro" id="IPR036390">
    <property type="entry name" value="WH_DNA-bd_sf"/>
</dbReference>
<organism evidence="5 6">
    <name type="scientific">Gluconacetobacter sacchari</name>
    <dbReference type="NCBI Taxonomy" id="92759"/>
    <lineage>
        <taxon>Bacteria</taxon>
        <taxon>Pseudomonadati</taxon>
        <taxon>Pseudomonadota</taxon>
        <taxon>Alphaproteobacteria</taxon>
        <taxon>Acetobacterales</taxon>
        <taxon>Acetobacteraceae</taxon>
        <taxon>Gluconacetobacter</taxon>
    </lineage>
</organism>
<evidence type="ECO:0000256" key="3">
    <source>
        <dbReference type="ARBA" id="ARBA00023125"/>
    </source>
</evidence>
<comment type="caution">
    <text evidence="5">The sequence shown here is derived from an EMBL/GenBank/DDBJ whole genome shotgun (WGS) entry which is preliminary data.</text>
</comment>
<evidence type="ECO:0000256" key="2">
    <source>
        <dbReference type="ARBA" id="ARBA00023015"/>
    </source>
</evidence>
<name>A0A7W4NNW7_9PROT</name>
<dbReference type="InterPro" id="IPR005650">
    <property type="entry name" value="BlaI_family"/>
</dbReference>
<dbReference type="Proteomes" id="UP000589085">
    <property type="component" value="Unassembled WGS sequence"/>
</dbReference>
<dbReference type="RefSeq" id="WP_182995607.1">
    <property type="nucleotide sequence ID" value="NZ_JABEQJ010000001.1"/>
</dbReference>
<keyword evidence="2" id="KW-0805">Transcription regulation</keyword>
<evidence type="ECO:0000313" key="5">
    <source>
        <dbReference type="EMBL" id="MBB2158743.1"/>
    </source>
</evidence>
<dbReference type="GO" id="GO:0003677">
    <property type="term" value="F:DNA binding"/>
    <property type="evidence" value="ECO:0007669"/>
    <property type="project" value="UniProtKB-KW"/>
</dbReference>
<sequence length="124" mass="13983">MVTEVPDLGDLERDVMELVWKHGPVTADTVREALPRNSKDSTVRTVLKRLERKGLVSHTVEGRTYLFKASIPRKTLAARAVKRIVDRFCQGSVDDVLVGMADAKMLDRDQLAALIERLDQEEKP</sequence>
<dbReference type="GO" id="GO:0045892">
    <property type="term" value="P:negative regulation of DNA-templated transcription"/>
    <property type="evidence" value="ECO:0007669"/>
    <property type="project" value="InterPro"/>
</dbReference>
<proteinExistence type="inferred from homology"/>
<keyword evidence="3" id="KW-0238">DNA-binding</keyword>
<comment type="similarity">
    <text evidence="1">Belongs to the BlaI transcriptional regulatory family.</text>
</comment>
<dbReference type="Gene3D" id="1.10.10.10">
    <property type="entry name" value="Winged helix-like DNA-binding domain superfamily/Winged helix DNA-binding domain"/>
    <property type="match status" value="1"/>
</dbReference>